<evidence type="ECO:0000313" key="3">
    <source>
        <dbReference type="Proteomes" id="UP000198372"/>
    </source>
</evidence>
<keyword evidence="1" id="KW-0732">Signal</keyword>
<gene>
    <name evidence="2" type="ORF">BQ2448_1011</name>
</gene>
<feature type="signal peptide" evidence="1">
    <location>
        <begin position="1"/>
        <end position="15"/>
    </location>
</feature>
<dbReference type="Proteomes" id="UP000198372">
    <property type="component" value="Unassembled WGS sequence"/>
</dbReference>
<proteinExistence type="predicted"/>
<accession>A0A238F4I4</accession>
<dbReference type="AlphaFoldDB" id="A0A238F4I4"/>
<organism evidence="2 3">
    <name type="scientific">Microbotryum intermedium</name>
    <dbReference type="NCBI Taxonomy" id="269621"/>
    <lineage>
        <taxon>Eukaryota</taxon>
        <taxon>Fungi</taxon>
        <taxon>Dikarya</taxon>
        <taxon>Basidiomycota</taxon>
        <taxon>Pucciniomycotina</taxon>
        <taxon>Microbotryomycetes</taxon>
        <taxon>Microbotryales</taxon>
        <taxon>Microbotryaceae</taxon>
        <taxon>Microbotryum</taxon>
    </lineage>
</organism>
<evidence type="ECO:0000313" key="2">
    <source>
        <dbReference type="EMBL" id="SCV68890.1"/>
    </source>
</evidence>
<sequence length="522" mass="56226">MQLFTFLIAAAPALASFASASSLTAEQMAVEKRFLFKYCCNGKLWKRDDPESLEKRTFCLRKRTFWIHKCPTDPTVPTCNPLNCPKPPSSQVFCTSGQCDFSCQDGTTRVGSTCVKLCTPSSCPAVDNATPVCKDGQTCDFTCNSGFNKVDGKCVPICDAAKCPVVPNSQAFCNNNNCDFTCNSGYTKRDGKCVKDCDVTKCPPVLIGGQAICTEEGNCDVVCYSGYGKRDGKCTPDCDANECPSVPYSTRICINNKCDFNCNSDYTKRDGKCVKDCDVTKCPTVQYGEATCTSNGKCDFTCRSGYKKSNGKCVPKTPVCDVTKCPAVTYGQAICNSDGKCDFTCNPTYNKVDGKCVPTIPVEPTCDPSKCPTCANGTPVCTNNKCDLRCDAGFTKKDGQCVRIPVPTCTKKTVAFYDNFQSTADGLPAVTVASIDACAAYCLSKNCASFDFWDGNQCGIQVGGGGFDGFHYSAGVVHGVPGECSDYTTQCPEKVAVKACYNKSVCPSTSARLRRSHSKRRH</sequence>
<dbReference type="OrthoDB" id="4841078at2759"/>
<evidence type="ECO:0000256" key="1">
    <source>
        <dbReference type="SAM" id="SignalP"/>
    </source>
</evidence>
<dbReference type="STRING" id="269621.A0A238F4I4"/>
<dbReference type="EMBL" id="FMSP01000003">
    <property type="protein sequence ID" value="SCV68890.1"/>
    <property type="molecule type" value="Genomic_DNA"/>
</dbReference>
<name>A0A238F4I4_9BASI</name>
<protein>
    <submittedName>
        <fullName evidence="2">BQ2448_1011 protein</fullName>
    </submittedName>
</protein>
<reference evidence="3" key="1">
    <citation type="submission" date="2016-09" db="EMBL/GenBank/DDBJ databases">
        <authorList>
            <person name="Jeantristanb JTB J.-T."/>
            <person name="Ricardo R."/>
        </authorList>
    </citation>
    <scope>NUCLEOTIDE SEQUENCE [LARGE SCALE GENOMIC DNA]</scope>
</reference>
<feature type="chain" id="PRO_5012037083" evidence="1">
    <location>
        <begin position="16"/>
        <end position="522"/>
    </location>
</feature>
<keyword evidence="3" id="KW-1185">Reference proteome</keyword>